<gene>
    <name evidence="4" type="ORF">SISSUDRAFT_1043570</name>
</gene>
<feature type="compositionally biased region" description="Polar residues" evidence="1">
    <location>
        <begin position="280"/>
        <end position="295"/>
    </location>
</feature>
<dbReference type="AlphaFoldDB" id="A0A166FNF4"/>
<protein>
    <recommendedName>
        <fullName evidence="3">DUF6534 domain-containing protein</fullName>
    </recommendedName>
</protein>
<evidence type="ECO:0000259" key="3">
    <source>
        <dbReference type="Pfam" id="PF20152"/>
    </source>
</evidence>
<feature type="transmembrane region" description="Helical" evidence="2">
    <location>
        <begin position="89"/>
        <end position="113"/>
    </location>
</feature>
<sequence length="349" mass="38699">MATTCDDLTHVEVGDTLGAALIGGILTAMLFGITVLQTFIYYQRFERDPKELKTFVGLVFLSDTAHMILVIHSLYWYMIINYVNPSSLALIPSSIFGGICVTNISDTAIRYFFMRRVWILSHRNYLLTAPLFILISLIFISGFSFGVKGFSLPTFVQLSTISWLLYLGFAMAVTGDFYIACSLCILLYRSRSGLKSTNSLVNTLIGYSVNTGLITSVTSTVCLFTYVAMPTNFVFLATYFPLSKLYVNAMLATLNCRDYLRNTDFGVPVSSLVAYMPSSEINTDGENRTQSQGRTSYPLRAVGQSSTSSTSTQKVELNSKSNPENSVHEVFVTKRLQGDVDTANELQDV</sequence>
<keyword evidence="5" id="KW-1185">Reference proteome</keyword>
<feature type="region of interest" description="Disordered" evidence="1">
    <location>
        <begin position="280"/>
        <end position="328"/>
    </location>
</feature>
<evidence type="ECO:0000313" key="4">
    <source>
        <dbReference type="EMBL" id="KZT40843.1"/>
    </source>
</evidence>
<dbReference type="PANTHER" id="PTHR40465:SF1">
    <property type="entry name" value="DUF6534 DOMAIN-CONTAINING PROTEIN"/>
    <property type="match status" value="1"/>
</dbReference>
<proteinExistence type="predicted"/>
<dbReference type="EMBL" id="KV428027">
    <property type="protein sequence ID" value="KZT40843.1"/>
    <property type="molecule type" value="Genomic_DNA"/>
</dbReference>
<feature type="transmembrane region" description="Helical" evidence="2">
    <location>
        <begin position="54"/>
        <end position="77"/>
    </location>
</feature>
<feature type="compositionally biased region" description="Polar residues" evidence="1">
    <location>
        <begin position="313"/>
        <end position="325"/>
    </location>
</feature>
<dbReference type="OrthoDB" id="2745105at2759"/>
<evidence type="ECO:0000313" key="5">
    <source>
        <dbReference type="Proteomes" id="UP000076798"/>
    </source>
</evidence>
<feature type="transmembrane region" description="Helical" evidence="2">
    <location>
        <begin position="20"/>
        <end position="42"/>
    </location>
</feature>
<organism evidence="4 5">
    <name type="scientific">Sistotremastrum suecicum HHB10207 ss-3</name>
    <dbReference type="NCBI Taxonomy" id="1314776"/>
    <lineage>
        <taxon>Eukaryota</taxon>
        <taxon>Fungi</taxon>
        <taxon>Dikarya</taxon>
        <taxon>Basidiomycota</taxon>
        <taxon>Agaricomycotina</taxon>
        <taxon>Agaricomycetes</taxon>
        <taxon>Sistotremastrales</taxon>
        <taxon>Sistotremastraceae</taxon>
        <taxon>Sistotremastrum</taxon>
    </lineage>
</organism>
<keyword evidence="2" id="KW-0812">Transmembrane</keyword>
<feature type="transmembrane region" description="Helical" evidence="2">
    <location>
        <begin position="163"/>
        <end position="188"/>
    </location>
</feature>
<feature type="transmembrane region" description="Helical" evidence="2">
    <location>
        <begin position="233"/>
        <end position="254"/>
    </location>
</feature>
<evidence type="ECO:0000256" key="2">
    <source>
        <dbReference type="SAM" id="Phobius"/>
    </source>
</evidence>
<dbReference type="Proteomes" id="UP000076798">
    <property type="component" value="Unassembled WGS sequence"/>
</dbReference>
<keyword evidence="2" id="KW-0472">Membrane</keyword>
<dbReference type="PANTHER" id="PTHR40465">
    <property type="entry name" value="CHROMOSOME 1, WHOLE GENOME SHOTGUN SEQUENCE"/>
    <property type="match status" value="1"/>
</dbReference>
<feature type="transmembrane region" description="Helical" evidence="2">
    <location>
        <begin position="200"/>
        <end position="227"/>
    </location>
</feature>
<keyword evidence="2" id="KW-1133">Transmembrane helix</keyword>
<dbReference type="InterPro" id="IPR045339">
    <property type="entry name" value="DUF6534"/>
</dbReference>
<feature type="domain" description="DUF6534" evidence="3">
    <location>
        <begin position="173"/>
        <end position="259"/>
    </location>
</feature>
<dbReference type="STRING" id="1314776.A0A166FNF4"/>
<feature type="transmembrane region" description="Helical" evidence="2">
    <location>
        <begin position="125"/>
        <end position="143"/>
    </location>
</feature>
<evidence type="ECO:0000256" key="1">
    <source>
        <dbReference type="SAM" id="MobiDB-lite"/>
    </source>
</evidence>
<name>A0A166FNF4_9AGAM</name>
<reference evidence="4 5" key="1">
    <citation type="journal article" date="2016" name="Mol. Biol. Evol.">
        <title>Comparative Genomics of Early-Diverging Mushroom-Forming Fungi Provides Insights into the Origins of Lignocellulose Decay Capabilities.</title>
        <authorList>
            <person name="Nagy L.G."/>
            <person name="Riley R."/>
            <person name="Tritt A."/>
            <person name="Adam C."/>
            <person name="Daum C."/>
            <person name="Floudas D."/>
            <person name="Sun H."/>
            <person name="Yadav J.S."/>
            <person name="Pangilinan J."/>
            <person name="Larsson K.H."/>
            <person name="Matsuura K."/>
            <person name="Barry K."/>
            <person name="Labutti K."/>
            <person name="Kuo R."/>
            <person name="Ohm R.A."/>
            <person name="Bhattacharya S.S."/>
            <person name="Shirouzu T."/>
            <person name="Yoshinaga Y."/>
            <person name="Martin F.M."/>
            <person name="Grigoriev I.V."/>
            <person name="Hibbett D.S."/>
        </authorList>
    </citation>
    <scope>NUCLEOTIDE SEQUENCE [LARGE SCALE GENOMIC DNA]</scope>
    <source>
        <strain evidence="4 5">HHB10207 ss-3</strain>
    </source>
</reference>
<dbReference type="Pfam" id="PF20152">
    <property type="entry name" value="DUF6534"/>
    <property type="match status" value="1"/>
</dbReference>
<accession>A0A166FNF4</accession>